<dbReference type="OrthoDB" id="1141916at2"/>
<dbReference type="InterPro" id="IPR019847">
    <property type="entry name" value="Gliding_motility_assoc_GldN"/>
</dbReference>
<protein>
    <submittedName>
        <fullName evidence="2">Gliding motility protein GldN</fullName>
    </submittedName>
</protein>
<evidence type="ECO:0000313" key="2">
    <source>
        <dbReference type="EMBL" id="TXC78849.1"/>
    </source>
</evidence>
<dbReference type="EMBL" id="VORB01000005">
    <property type="protein sequence ID" value="TXC78849.1"/>
    <property type="molecule type" value="Genomic_DNA"/>
</dbReference>
<dbReference type="Pfam" id="PF19841">
    <property type="entry name" value="GldN"/>
    <property type="match status" value="1"/>
</dbReference>
<sequence length="295" mass="35151">MKRVIGILLTVAVATVAQAQVLTPEMKKRMYKDTFLDYDPELDIDSVRNFQQKEVLPDPPIREADVLWSKRVWREIEVAEKVNLPLYYPLDDIADRKNLFDVLRDAYQAGLIQAFDSRFIGSDEFRFPIPADTADAKLFSRKITLTDIDEFGETNYITKTQDFEAEDVVRYRIKEDWYFDKQRSELRVKILGIMPICKYTDEDGTVKTQQTAWFYFPEVRHVLVNYEAFNRRNKTQRITFDDIFRKRYFSSHIIKEENVYDRSIASVYTSPYDQLLKSEEIKQEIFNFEHDLWSY</sequence>
<dbReference type="Proteomes" id="UP000321168">
    <property type="component" value="Unassembled WGS sequence"/>
</dbReference>
<keyword evidence="3" id="KW-1185">Reference proteome</keyword>
<gene>
    <name evidence="2" type="primary">gldN</name>
    <name evidence="2" type="ORF">FRX97_06455</name>
</gene>
<feature type="signal peptide" evidence="1">
    <location>
        <begin position="1"/>
        <end position="19"/>
    </location>
</feature>
<feature type="chain" id="PRO_5022786083" evidence="1">
    <location>
        <begin position="20"/>
        <end position="295"/>
    </location>
</feature>
<keyword evidence="1" id="KW-0732">Signal</keyword>
<proteinExistence type="predicted"/>
<reference evidence="2 3" key="1">
    <citation type="submission" date="2019-08" db="EMBL/GenBank/DDBJ databases">
        <title>Genome of Luteibaculum oceani JCM 18817.</title>
        <authorList>
            <person name="Bowman J.P."/>
        </authorList>
    </citation>
    <scope>NUCLEOTIDE SEQUENCE [LARGE SCALE GENOMIC DNA]</scope>
    <source>
        <strain evidence="2 3">JCM 18817</strain>
    </source>
</reference>
<dbReference type="RefSeq" id="WP_147014373.1">
    <property type="nucleotide sequence ID" value="NZ_VORB01000005.1"/>
</dbReference>
<evidence type="ECO:0000256" key="1">
    <source>
        <dbReference type="SAM" id="SignalP"/>
    </source>
</evidence>
<dbReference type="AlphaFoldDB" id="A0A5C6V0Z3"/>
<accession>A0A5C6V0Z3</accession>
<organism evidence="2 3">
    <name type="scientific">Luteibaculum oceani</name>
    <dbReference type="NCBI Taxonomy" id="1294296"/>
    <lineage>
        <taxon>Bacteria</taxon>
        <taxon>Pseudomonadati</taxon>
        <taxon>Bacteroidota</taxon>
        <taxon>Flavobacteriia</taxon>
        <taxon>Flavobacteriales</taxon>
        <taxon>Luteibaculaceae</taxon>
        <taxon>Luteibaculum</taxon>
    </lineage>
</organism>
<comment type="caution">
    <text evidence="2">The sequence shown here is derived from an EMBL/GenBank/DDBJ whole genome shotgun (WGS) entry which is preliminary data.</text>
</comment>
<name>A0A5C6V0Z3_9FLAO</name>
<dbReference type="NCBIfam" id="TIGR03523">
    <property type="entry name" value="GldN"/>
    <property type="match status" value="1"/>
</dbReference>
<evidence type="ECO:0000313" key="3">
    <source>
        <dbReference type="Proteomes" id="UP000321168"/>
    </source>
</evidence>